<comment type="caution">
    <text evidence="1">The sequence shown here is derived from an EMBL/GenBank/DDBJ whole genome shotgun (WGS) entry which is preliminary data.</text>
</comment>
<dbReference type="EMBL" id="VIBQ01000012">
    <property type="protein sequence ID" value="KAB8342716.1"/>
    <property type="molecule type" value="Genomic_DNA"/>
</dbReference>
<organism evidence="1 2">
    <name type="scientific">Carpinus fangiana</name>
    <dbReference type="NCBI Taxonomy" id="176857"/>
    <lineage>
        <taxon>Eukaryota</taxon>
        <taxon>Viridiplantae</taxon>
        <taxon>Streptophyta</taxon>
        <taxon>Embryophyta</taxon>
        <taxon>Tracheophyta</taxon>
        <taxon>Spermatophyta</taxon>
        <taxon>Magnoliopsida</taxon>
        <taxon>eudicotyledons</taxon>
        <taxon>Gunneridae</taxon>
        <taxon>Pentapetalae</taxon>
        <taxon>rosids</taxon>
        <taxon>fabids</taxon>
        <taxon>Fagales</taxon>
        <taxon>Betulaceae</taxon>
        <taxon>Carpinus</taxon>
    </lineage>
</organism>
<proteinExistence type="predicted"/>
<accession>A0A5N6KSJ4</accession>
<reference evidence="1 2" key="1">
    <citation type="submission" date="2019-06" db="EMBL/GenBank/DDBJ databases">
        <title>A chromosomal-level reference genome of Carpinus fangiana (Coryloideae, Betulaceae).</title>
        <authorList>
            <person name="Yang X."/>
            <person name="Wang Z."/>
            <person name="Zhang L."/>
            <person name="Hao G."/>
            <person name="Liu J."/>
            <person name="Yang Y."/>
        </authorList>
    </citation>
    <scope>NUCLEOTIDE SEQUENCE [LARGE SCALE GENOMIC DNA]</scope>
    <source>
        <strain evidence="1">Cfa_2016G</strain>
        <tissue evidence="1">Leaf</tissue>
    </source>
</reference>
<keyword evidence="2" id="KW-1185">Reference proteome</keyword>
<sequence>MAGLLLRDSGSVMQVASGAIPCPFCRLDFGTESSSDCSSGPWHSAGRRLPRLRRLRWMLVEWRWDQVVWHECAEPPLLVGPGAAARRSSSVPVRRGACHFKLVGGGGSP</sequence>
<evidence type="ECO:0000313" key="2">
    <source>
        <dbReference type="Proteomes" id="UP000327013"/>
    </source>
</evidence>
<name>A0A5N6KSJ4_9ROSI</name>
<dbReference type="Proteomes" id="UP000327013">
    <property type="component" value="Unassembled WGS sequence"/>
</dbReference>
<gene>
    <name evidence="1" type="ORF">FH972_022316</name>
</gene>
<dbReference type="AlphaFoldDB" id="A0A5N6KSJ4"/>
<protein>
    <submittedName>
        <fullName evidence="1">Uncharacterized protein</fullName>
    </submittedName>
</protein>
<evidence type="ECO:0000313" key="1">
    <source>
        <dbReference type="EMBL" id="KAB8342716.1"/>
    </source>
</evidence>